<dbReference type="Gene3D" id="1.10.357.10">
    <property type="entry name" value="Tetracycline Repressor, domain 2"/>
    <property type="match status" value="1"/>
</dbReference>
<dbReference type="EMBL" id="JAFEJA010000001">
    <property type="protein sequence ID" value="MBM9617695.1"/>
    <property type="molecule type" value="Genomic_DNA"/>
</dbReference>
<reference evidence="5 6" key="1">
    <citation type="journal article" date="2016" name="Arch. Microbiol.">
        <title>Streptomyces zhihengii sp. nov., isolated from rhizospheric soil of Psammosilene tunicoides.</title>
        <authorList>
            <person name="Huang M.J."/>
            <person name="Fei J.J."/>
            <person name="Salam N."/>
            <person name="Kim C.J."/>
            <person name="Hozzein W.N."/>
            <person name="Xiao M."/>
            <person name="Huang H.Q."/>
            <person name="Li W.J."/>
        </authorList>
    </citation>
    <scope>NUCLEOTIDE SEQUENCE [LARGE SCALE GENOMIC DNA]</scope>
    <source>
        <strain evidence="5 6">YIM T102</strain>
    </source>
</reference>
<comment type="caution">
    <text evidence="5">The sequence shown here is derived from an EMBL/GenBank/DDBJ whole genome shotgun (WGS) entry which is preliminary data.</text>
</comment>
<dbReference type="PRINTS" id="PR00455">
    <property type="entry name" value="HTHTETR"/>
</dbReference>
<organism evidence="5 6">
    <name type="scientific">Streptomyces zhihengii</name>
    <dbReference type="NCBI Taxonomy" id="1818004"/>
    <lineage>
        <taxon>Bacteria</taxon>
        <taxon>Bacillati</taxon>
        <taxon>Actinomycetota</taxon>
        <taxon>Actinomycetes</taxon>
        <taxon>Kitasatosporales</taxon>
        <taxon>Streptomycetaceae</taxon>
        <taxon>Streptomyces</taxon>
    </lineage>
</organism>
<evidence type="ECO:0000256" key="3">
    <source>
        <dbReference type="SAM" id="MobiDB-lite"/>
    </source>
</evidence>
<feature type="DNA-binding region" description="H-T-H motif" evidence="2">
    <location>
        <begin position="44"/>
        <end position="63"/>
    </location>
</feature>
<evidence type="ECO:0000313" key="5">
    <source>
        <dbReference type="EMBL" id="MBM9617695.1"/>
    </source>
</evidence>
<dbReference type="RefSeq" id="WP_205372045.1">
    <property type="nucleotide sequence ID" value="NZ_JAFEJA010000001.1"/>
</dbReference>
<dbReference type="InterPro" id="IPR009057">
    <property type="entry name" value="Homeodomain-like_sf"/>
</dbReference>
<sequence length="217" mass="22757">MSKEERAGGRGGAGTKGMPRRERELLILDAGAEEFGTKGYAGGSTAVVAARAGISKPMIYEYFGSRDGLYRACMERAGSRLVAAVASAQDGSPDAGRAARTMGALFRALESRVHDWDLVHDTTLPEGSEPYAAAAVHRRELNHMGAAGVSEVLGAAAITEPLDADLVTHLWYGTVGAAIRWWRHHPEQTAEEMTARFGRVTAALLAPAGGAGGPAKG</sequence>
<evidence type="ECO:0000256" key="2">
    <source>
        <dbReference type="PROSITE-ProRule" id="PRU00335"/>
    </source>
</evidence>
<dbReference type="PANTHER" id="PTHR30055">
    <property type="entry name" value="HTH-TYPE TRANSCRIPTIONAL REGULATOR RUTR"/>
    <property type="match status" value="1"/>
</dbReference>
<name>A0ABS2UJG0_9ACTN</name>
<dbReference type="PROSITE" id="PS50977">
    <property type="entry name" value="HTH_TETR_2"/>
    <property type="match status" value="1"/>
</dbReference>
<evidence type="ECO:0000256" key="1">
    <source>
        <dbReference type="ARBA" id="ARBA00023125"/>
    </source>
</evidence>
<dbReference type="InterPro" id="IPR001647">
    <property type="entry name" value="HTH_TetR"/>
</dbReference>
<keyword evidence="6" id="KW-1185">Reference proteome</keyword>
<accession>A0ABS2UJG0</accession>
<evidence type="ECO:0000259" key="4">
    <source>
        <dbReference type="PROSITE" id="PS50977"/>
    </source>
</evidence>
<dbReference type="SUPFAM" id="SSF46689">
    <property type="entry name" value="Homeodomain-like"/>
    <property type="match status" value="1"/>
</dbReference>
<keyword evidence="1 2" id="KW-0238">DNA-binding</keyword>
<dbReference type="InterPro" id="IPR050109">
    <property type="entry name" value="HTH-type_TetR-like_transc_reg"/>
</dbReference>
<feature type="region of interest" description="Disordered" evidence="3">
    <location>
        <begin position="1"/>
        <end position="20"/>
    </location>
</feature>
<gene>
    <name evidence="5" type="ORF">JE024_02875</name>
</gene>
<dbReference type="Proteomes" id="UP000664109">
    <property type="component" value="Unassembled WGS sequence"/>
</dbReference>
<protein>
    <submittedName>
        <fullName evidence="5">TetR/AcrR family transcriptional regulator</fullName>
    </submittedName>
</protein>
<evidence type="ECO:0000313" key="6">
    <source>
        <dbReference type="Proteomes" id="UP000664109"/>
    </source>
</evidence>
<proteinExistence type="predicted"/>
<dbReference type="PANTHER" id="PTHR30055:SF226">
    <property type="entry name" value="HTH-TYPE TRANSCRIPTIONAL REGULATOR PKSA"/>
    <property type="match status" value="1"/>
</dbReference>
<dbReference type="Pfam" id="PF00440">
    <property type="entry name" value="TetR_N"/>
    <property type="match status" value="1"/>
</dbReference>
<feature type="domain" description="HTH tetR-type" evidence="4">
    <location>
        <begin position="21"/>
        <end position="81"/>
    </location>
</feature>